<dbReference type="EMBL" id="GL385396">
    <property type="protein sequence ID" value="EJT79762.1"/>
    <property type="molecule type" value="Genomic_DNA"/>
</dbReference>
<dbReference type="GeneID" id="20345303"/>
<evidence type="ECO:0000313" key="1">
    <source>
        <dbReference type="EMBL" id="EJT79762.1"/>
    </source>
</evidence>
<dbReference type="RefSeq" id="XP_009220907.1">
    <property type="nucleotide sequence ID" value="XM_009222643.1"/>
</dbReference>
<name>J3NU90_GAET3</name>
<reference evidence="3" key="1">
    <citation type="submission" date="2010-07" db="EMBL/GenBank/DDBJ databases">
        <title>The genome sequence of Gaeumannomyces graminis var. tritici strain R3-111a-1.</title>
        <authorList>
            <consortium name="The Broad Institute Genome Sequencing Platform"/>
            <person name="Ma L.-J."/>
            <person name="Dead R."/>
            <person name="Young S."/>
            <person name="Zeng Q."/>
            <person name="Koehrsen M."/>
            <person name="Alvarado L."/>
            <person name="Berlin A."/>
            <person name="Chapman S.B."/>
            <person name="Chen Z."/>
            <person name="Freedman E."/>
            <person name="Gellesch M."/>
            <person name="Goldberg J."/>
            <person name="Griggs A."/>
            <person name="Gujja S."/>
            <person name="Heilman E.R."/>
            <person name="Heiman D."/>
            <person name="Hepburn T."/>
            <person name="Howarth C."/>
            <person name="Jen D."/>
            <person name="Larson L."/>
            <person name="Mehta T."/>
            <person name="Neiman D."/>
            <person name="Pearson M."/>
            <person name="Roberts A."/>
            <person name="Saif S."/>
            <person name="Shea T."/>
            <person name="Shenoy N."/>
            <person name="Sisk P."/>
            <person name="Stolte C."/>
            <person name="Sykes S."/>
            <person name="Walk T."/>
            <person name="White J."/>
            <person name="Yandava C."/>
            <person name="Haas B."/>
            <person name="Nusbaum C."/>
            <person name="Birren B."/>
        </authorList>
    </citation>
    <scope>NUCLEOTIDE SEQUENCE [LARGE SCALE GENOMIC DNA]</scope>
    <source>
        <strain evidence="3">R3-111a-1</strain>
    </source>
</reference>
<reference evidence="2" key="5">
    <citation type="submission" date="2018-04" db="UniProtKB">
        <authorList>
            <consortium name="EnsemblFungi"/>
        </authorList>
    </citation>
    <scope>IDENTIFICATION</scope>
    <source>
        <strain evidence="2">R3-111a-1</strain>
    </source>
</reference>
<evidence type="ECO:0000313" key="3">
    <source>
        <dbReference type="Proteomes" id="UP000006039"/>
    </source>
</evidence>
<evidence type="ECO:0000313" key="2">
    <source>
        <dbReference type="EnsemblFungi" id="EJT79761"/>
    </source>
</evidence>
<reference evidence="1" key="3">
    <citation type="submission" date="2010-09" db="EMBL/GenBank/DDBJ databases">
        <title>Annotation of Gaeumannomyces graminis var. tritici R3-111a-1.</title>
        <authorList>
            <consortium name="The Broad Institute Genome Sequencing Platform"/>
            <person name="Ma L.-J."/>
            <person name="Dead R."/>
            <person name="Young S.K."/>
            <person name="Zeng Q."/>
            <person name="Gargeya S."/>
            <person name="Fitzgerald M."/>
            <person name="Haas B."/>
            <person name="Abouelleil A."/>
            <person name="Alvarado L."/>
            <person name="Arachchi H.M."/>
            <person name="Berlin A."/>
            <person name="Brown A."/>
            <person name="Chapman S.B."/>
            <person name="Chen Z."/>
            <person name="Dunbar C."/>
            <person name="Freedman E."/>
            <person name="Gearin G."/>
            <person name="Gellesch M."/>
            <person name="Goldberg J."/>
            <person name="Griggs A."/>
            <person name="Gujja S."/>
            <person name="Heiman D."/>
            <person name="Howarth C."/>
            <person name="Larson L."/>
            <person name="Lui A."/>
            <person name="MacDonald P.J.P."/>
            <person name="Mehta T."/>
            <person name="Montmayeur A."/>
            <person name="Murphy C."/>
            <person name="Neiman D."/>
            <person name="Pearson M."/>
            <person name="Priest M."/>
            <person name="Roberts A."/>
            <person name="Saif S."/>
            <person name="Shea T."/>
            <person name="Shenoy N."/>
            <person name="Sisk P."/>
            <person name="Stolte C."/>
            <person name="Sykes S."/>
            <person name="Yandava C."/>
            <person name="Wortman J."/>
            <person name="Nusbaum C."/>
            <person name="Birren B."/>
        </authorList>
    </citation>
    <scope>NUCLEOTIDE SEQUENCE</scope>
    <source>
        <strain evidence="1">R3-111a-1</strain>
    </source>
</reference>
<dbReference type="HOGENOM" id="CLU_1619111_0_0_1"/>
<sequence length="164" mass="19002">MLWERRAPSSRPSKTKSTRSTWISWTKCAWSRSTLPVRALTGIIDKLVEARRQHIIRNLMTRESKSLLVYFIDNFRWSAYDKWEMHPRRLDGRQQRPGGWPFNQARPEAVRQLGCPWRAQGNPLIIIPVGSRAGLEGRIRRRGKGLIVGGARAWICTKVSVVER</sequence>
<dbReference type="RefSeq" id="XP_009220906.1">
    <property type="nucleotide sequence ID" value="XM_009222642.1"/>
</dbReference>
<dbReference type="EnsemblFungi" id="EJT79761">
    <property type="protein sequence ID" value="EJT79761"/>
    <property type="gene ID" value="GGTG_04845"/>
</dbReference>
<gene>
    <name evidence="2" type="primary">20345303</name>
    <name evidence="1" type="ORF">GGTG_04845</name>
</gene>
<reference evidence="2" key="4">
    <citation type="journal article" date="2015" name="G3 (Bethesda)">
        <title>Genome sequences of three phytopathogenic species of the Magnaporthaceae family of fungi.</title>
        <authorList>
            <person name="Okagaki L.H."/>
            <person name="Nunes C.C."/>
            <person name="Sailsbery J."/>
            <person name="Clay B."/>
            <person name="Brown D."/>
            <person name="John T."/>
            <person name="Oh Y."/>
            <person name="Young N."/>
            <person name="Fitzgerald M."/>
            <person name="Haas B.J."/>
            <person name="Zeng Q."/>
            <person name="Young S."/>
            <person name="Adiconis X."/>
            <person name="Fan L."/>
            <person name="Levin J.Z."/>
            <person name="Mitchell T.K."/>
            <person name="Okubara P.A."/>
            <person name="Farman M.L."/>
            <person name="Kohn L.M."/>
            <person name="Birren B."/>
            <person name="Ma L.-J."/>
            <person name="Dean R.A."/>
        </authorList>
    </citation>
    <scope>NUCLEOTIDE SEQUENCE</scope>
    <source>
        <strain evidence="2">R3-111a-1</strain>
    </source>
</reference>
<dbReference type="AlphaFoldDB" id="J3NU90"/>
<dbReference type="EnsemblFungi" id="EJT79762">
    <property type="protein sequence ID" value="EJT79762"/>
    <property type="gene ID" value="GGTG_04845"/>
</dbReference>
<proteinExistence type="predicted"/>
<dbReference type="Proteomes" id="UP000006039">
    <property type="component" value="Unassembled WGS sequence"/>
</dbReference>
<dbReference type="VEuPathDB" id="FungiDB:GGTG_04845"/>
<accession>J3NU90</accession>
<keyword evidence="3" id="KW-1185">Reference proteome</keyword>
<dbReference type="EMBL" id="GL385396">
    <property type="protein sequence ID" value="EJT79761.1"/>
    <property type="molecule type" value="Genomic_DNA"/>
</dbReference>
<reference evidence="1" key="2">
    <citation type="submission" date="2010-07" db="EMBL/GenBank/DDBJ databases">
        <authorList>
            <consortium name="The Broad Institute Genome Sequencing Platform"/>
            <consortium name="Broad Institute Genome Sequencing Center for Infectious Disease"/>
            <person name="Ma L.-J."/>
            <person name="Dead R."/>
            <person name="Young S."/>
            <person name="Zeng Q."/>
            <person name="Koehrsen M."/>
            <person name="Alvarado L."/>
            <person name="Berlin A."/>
            <person name="Chapman S.B."/>
            <person name="Chen Z."/>
            <person name="Freedman E."/>
            <person name="Gellesch M."/>
            <person name="Goldberg J."/>
            <person name="Griggs A."/>
            <person name="Gujja S."/>
            <person name="Heilman E.R."/>
            <person name="Heiman D."/>
            <person name="Hepburn T."/>
            <person name="Howarth C."/>
            <person name="Jen D."/>
            <person name="Larson L."/>
            <person name="Mehta T."/>
            <person name="Neiman D."/>
            <person name="Pearson M."/>
            <person name="Roberts A."/>
            <person name="Saif S."/>
            <person name="Shea T."/>
            <person name="Shenoy N."/>
            <person name="Sisk P."/>
            <person name="Stolte C."/>
            <person name="Sykes S."/>
            <person name="Walk T."/>
            <person name="White J."/>
            <person name="Yandava C."/>
            <person name="Haas B."/>
            <person name="Nusbaum C."/>
            <person name="Birren B."/>
        </authorList>
    </citation>
    <scope>NUCLEOTIDE SEQUENCE</scope>
    <source>
        <strain evidence="1">R3-111a-1</strain>
    </source>
</reference>
<protein>
    <submittedName>
        <fullName evidence="1 2">Uncharacterized protein</fullName>
    </submittedName>
</protein>
<organism evidence="1">
    <name type="scientific">Gaeumannomyces tritici (strain R3-111a-1)</name>
    <name type="common">Wheat and barley take-all root rot fungus</name>
    <name type="synonym">Gaeumannomyces graminis var. tritici</name>
    <dbReference type="NCBI Taxonomy" id="644352"/>
    <lineage>
        <taxon>Eukaryota</taxon>
        <taxon>Fungi</taxon>
        <taxon>Dikarya</taxon>
        <taxon>Ascomycota</taxon>
        <taxon>Pezizomycotina</taxon>
        <taxon>Sordariomycetes</taxon>
        <taxon>Sordariomycetidae</taxon>
        <taxon>Magnaporthales</taxon>
        <taxon>Magnaporthaceae</taxon>
        <taxon>Gaeumannomyces</taxon>
    </lineage>
</organism>